<keyword evidence="3" id="KW-1185">Reference proteome</keyword>
<evidence type="ECO:0000313" key="2">
    <source>
        <dbReference type="EMBL" id="EPE31924.1"/>
    </source>
</evidence>
<dbReference type="Proteomes" id="UP000016922">
    <property type="component" value="Unassembled WGS sequence"/>
</dbReference>
<sequence>MSPTRTFHPYPSLPPELRALILHHAHHLTPPQTLPLHLQKSDLDYLRPHRPPCHNNPHILIPRLPIPSLLHAFHESRALALQFYTLGFDGGYGRRTLKMGRDDDDIEAFTTCVHELAASEHGRDFYWRPEIDIVVLDDKPLGFGDASWIFGGATGIRLPRLGRVMVYYDTFMGLGLGNGVEVEGMEELLVVVRGRGRGVPGEMLLGRGDVGRVLRGAGVRRGDGGEVLVEGVWEEDDLEGRKVEGYEGWVERYGRRGGGV</sequence>
<protein>
    <recommendedName>
        <fullName evidence="1">2EXR domain-containing protein</fullName>
    </recommendedName>
</protein>
<dbReference type="KEGG" id="glz:GLAREA_12006"/>
<name>S3D485_GLAL2</name>
<dbReference type="RefSeq" id="XP_008080979.1">
    <property type="nucleotide sequence ID" value="XM_008082788.1"/>
</dbReference>
<organism evidence="2 3">
    <name type="scientific">Glarea lozoyensis (strain ATCC 20868 / MF5171)</name>
    <dbReference type="NCBI Taxonomy" id="1116229"/>
    <lineage>
        <taxon>Eukaryota</taxon>
        <taxon>Fungi</taxon>
        <taxon>Dikarya</taxon>
        <taxon>Ascomycota</taxon>
        <taxon>Pezizomycotina</taxon>
        <taxon>Leotiomycetes</taxon>
        <taxon>Helotiales</taxon>
        <taxon>Helotiaceae</taxon>
        <taxon>Glarea</taxon>
    </lineage>
</organism>
<dbReference type="InterPro" id="IPR045518">
    <property type="entry name" value="2EXR"/>
</dbReference>
<dbReference type="PANTHER" id="PTHR35910:SF6">
    <property type="entry name" value="2EXR DOMAIN-CONTAINING PROTEIN"/>
    <property type="match status" value="1"/>
</dbReference>
<dbReference type="PANTHER" id="PTHR35910">
    <property type="entry name" value="2EXR DOMAIN-CONTAINING PROTEIN"/>
    <property type="match status" value="1"/>
</dbReference>
<dbReference type="OrthoDB" id="3473305at2759"/>
<evidence type="ECO:0000259" key="1">
    <source>
        <dbReference type="Pfam" id="PF20150"/>
    </source>
</evidence>
<dbReference type="AlphaFoldDB" id="S3D485"/>
<feature type="domain" description="2EXR" evidence="1">
    <location>
        <begin position="7"/>
        <end position="134"/>
    </location>
</feature>
<dbReference type="GeneID" id="19471047"/>
<reference evidence="2 3" key="1">
    <citation type="journal article" date="2013" name="BMC Genomics">
        <title>Genomics-driven discovery of the pneumocandin biosynthetic gene cluster in the fungus Glarea lozoyensis.</title>
        <authorList>
            <person name="Chen L."/>
            <person name="Yue Q."/>
            <person name="Zhang X."/>
            <person name="Xiang M."/>
            <person name="Wang C."/>
            <person name="Li S."/>
            <person name="Che Y."/>
            <person name="Ortiz-Lopez F.J."/>
            <person name="Bills G.F."/>
            <person name="Liu X."/>
            <person name="An Z."/>
        </authorList>
    </citation>
    <scope>NUCLEOTIDE SEQUENCE [LARGE SCALE GENOMIC DNA]</scope>
    <source>
        <strain evidence="3">ATCC 20868 / MF5171</strain>
    </source>
</reference>
<proteinExistence type="predicted"/>
<dbReference type="Pfam" id="PF20150">
    <property type="entry name" value="2EXR"/>
    <property type="match status" value="1"/>
</dbReference>
<dbReference type="HOGENOM" id="CLU_1069792_0_0_1"/>
<accession>S3D485</accession>
<gene>
    <name evidence="2" type="ORF">GLAREA_12006</name>
</gene>
<evidence type="ECO:0000313" key="3">
    <source>
        <dbReference type="Proteomes" id="UP000016922"/>
    </source>
</evidence>
<dbReference type="EMBL" id="KE145360">
    <property type="protein sequence ID" value="EPE31924.1"/>
    <property type="molecule type" value="Genomic_DNA"/>
</dbReference>